<gene>
    <name evidence="1" type="ORF">PCON_08768</name>
</gene>
<protein>
    <submittedName>
        <fullName evidence="1">Uncharacterized protein</fullName>
    </submittedName>
</protein>
<organism evidence="1 2">
    <name type="scientific">Pyronema omphalodes (strain CBS 100304)</name>
    <name type="common">Pyronema confluens</name>
    <dbReference type="NCBI Taxonomy" id="1076935"/>
    <lineage>
        <taxon>Eukaryota</taxon>
        <taxon>Fungi</taxon>
        <taxon>Dikarya</taxon>
        <taxon>Ascomycota</taxon>
        <taxon>Pezizomycotina</taxon>
        <taxon>Pezizomycetes</taxon>
        <taxon>Pezizales</taxon>
        <taxon>Pyronemataceae</taxon>
        <taxon>Pyronema</taxon>
    </lineage>
</organism>
<reference evidence="1 2" key="1">
    <citation type="journal article" date="2013" name="PLoS Genet.">
        <title>The genome and development-dependent transcriptomes of Pyronema confluens: a window into fungal evolution.</title>
        <authorList>
            <person name="Traeger S."/>
            <person name="Altegoer F."/>
            <person name="Freitag M."/>
            <person name="Gabaldon T."/>
            <person name="Kempken F."/>
            <person name="Kumar A."/>
            <person name="Marcet-Houben M."/>
            <person name="Poggeler S."/>
            <person name="Stajich J.E."/>
            <person name="Nowrousian M."/>
        </authorList>
    </citation>
    <scope>NUCLEOTIDE SEQUENCE [LARGE SCALE GENOMIC DNA]</scope>
    <source>
        <strain evidence="2">CBS 100304</strain>
        <tissue evidence="1">Vegetative mycelium</tissue>
    </source>
</reference>
<evidence type="ECO:0000313" key="2">
    <source>
        <dbReference type="Proteomes" id="UP000018144"/>
    </source>
</evidence>
<evidence type="ECO:0000313" key="1">
    <source>
        <dbReference type="EMBL" id="CCX30569.1"/>
    </source>
</evidence>
<accession>U4LEK4</accession>
<keyword evidence="2" id="KW-1185">Reference proteome</keyword>
<dbReference type="Proteomes" id="UP000018144">
    <property type="component" value="Unassembled WGS sequence"/>
</dbReference>
<proteinExistence type="predicted"/>
<sequence>MEYYFQSKYKAGRLFKTGHRDIAFTCLTYTIFNHPSSYEHLGCLALDSDSNHGRYTVNSQIEFGKQVLKDYVFLDYAICNWFYHFKEISDDRYLELLATSILLNENSSACISRNLRS</sequence>
<dbReference type="EMBL" id="HF935442">
    <property type="protein sequence ID" value="CCX30569.1"/>
    <property type="molecule type" value="Genomic_DNA"/>
</dbReference>
<name>U4LEK4_PYROM</name>
<dbReference type="AlphaFoldDB" id="U4LEK4"/>